<comment type="caution">
    <text evidence="1">The sequence shown here is derived from an EMBL/GenBank/DDBJ whole genome shotgun (WGS) entry which is preliminary data.</text>
</comment>
<sequence>MKRALLSNNKYKFVDGSILMPPPDDPIFDDWEICNTMVVSWITRCVTDQIAQSTIYIDNA</sequence>
<accession>A0A6A4PTL8</accession>
<evidence type="ECO:0000313" key="2">
    <source>
        <dbReference type="Proteomes" id="UP000447434"/>
    </source>
</evidence>
<dbReference type="PANTHER" id="PTHR37610:SF55">
    <property type="entry name" value="RETROTRANSPOSON COPIA-LIKE N-TERMINAL DOMAIN-CONTAINING PROTEIN"/>
    <property type="match status" value="1"/>
</dbReference>
<dbReference type="PANTHER" id="PTHR37610">
    <property type="entry name" value="CCHC-TYPE DOMAIN-CONTAINING PROTEIN"/>
    <property type="match status" value="1"/>
</dbReference>
<protein>
    <submittedName>
        <fullName evidence="1">Uncharacterized protein</fullName>
    </submittedName>
</protein>
<gene>
    <name evidence="1" type="ORF">Lalb_Chr11g0073671</name>
</gene>
<dbReference type="AlphaFoldDB" id="A0A6A4PTL8"/>
<dbReference type="OrthoDB" id="1433415at2759"/>
<dbReference type="Proteomes" id="UP000447434">
    <property type="component" value="Chromosome 11"/>
</dbReference>
<evidence type="ECO:0000313" key="1">
    <source>
        <dbReference type="EMBL" id="KAE9604614.1"/>
    </source>
</evidence>
<keyword evidence="2" id="KW-1185">Reference proteome</keyword>
<organism evidence="1 2">
    <name type="scientific">Lupinus albus</name>
    <name type="common">White lupine</name>
    <name type="synonym">Lupinus termis</name>
    <dbReference type="NCBI Taxonomy" id="3870"/>
    <lineage>
        <taxon>Eukaryota</taxon>
        <taxon>Viridiplantae</taxon>
        <taxon>Streptophyta</taxon>
        <taxon>Embryophyta</taxon>
        <taxon>Tracheophyta</taxon>
        <taxon>Spermatophyta</taxon>
        <taxon>Magnoliopsida</taxon>
        <taxon>eudicotyledons</taxon>
        <taxon>Gunneridae</taxon>
        <taxon>Pentapetalae</taxon>
        <taxon>rosids</taxon>
        <taxon>fabids</taxon>
        <taxon>Fabales</taxon>
        <taxon>Fabaceae</taxon>
        <taxon>Papilionoideae</taxon>
        <taxon>50 kb inversion clade</taxon>
        <taxon>genistoids sensu lato</taxon>
        <taxon>core genistoids</taxon>
        <taxon>Genisteae</taxon>
        <taxon>Lupinus</taxon>
    </lineage>
</organism>
<dbReference type="EMBL" id="WOCE01000011">
    <property type="protein sequence ID" value="KAE9604614.1"/>
    <property type="molecule type" value="Genomic_DNA"/>
</dbReference>
<reference evidence="2" key="1">
    <citation type="journal article" date="2020" name="Nat. Commun.">
        <title>Genome sequence of the cluster root forming white lupin.</title>
        <authorList>
            <person name="Hufnagel B."/>
            <person name="Marques A."/>
            <person name="Soriano A."/>
            <person name="Marques L."/>
            <person name="Divol F."/>
            <person name="Doumas P."/>
            <person name="Sallet E."/>
            <person name="Mancinotti D."/>
            <person name="Carrere S."/>
            <person name="Marande W."/>
            <person name="Arribat S."/>
            <person name="Keller J."/>
            <person name="Huneau C."/>
            <person name="Blein T."/>
            <person name="Aime D."/>
            <person name="Laguerre M."/>
            <person name="Taylor J."/>
            <person name="Schubert V."/>
            <person name="Nelson M."/>
            <person name="Geu-Flores F."/>
            <person name="Crespi M."/>
            <person name="Gallardo-Guerrero K."/>
            <person name="Delaux P.-M."/>
            <person name="Salse J."/>
            <person name="Berges H."/>
            <person name="Guyot R."/>
            <person name="Gouzy J."/>
            <person name="Peret B."/>
        </authorList>
    </citation>
    <scope>NUCLEOTIDE SEQUENCE [LARGE SCALE GENOMIC DNA]</scope>
    <source>
        <strain evidence="2">cv. Amiga</strain>
    </source>
</reference>
<proteinExistence type="predicted"/>
<name>A0A6A4PTL8_LUPAL</name>